<accession>A0A5E4BGJ7</accession>
<reference evidence="1" key="1">
    <citation type="submission" date="2019-04" db="EMBL/GenBank/DDBJ databases">
        <authorList>
            <person name="Alioto T."/>
            <person name="Alioto T."/>
        </authorList>
    </citation>
    <scope>NUCLEOTIDE SEQUENCE [LARGE SCALE GENOMIC DNA]</scope>
</reference>
<gene>
    <name evidence="1" type="ORF">MONAX_5E038067</name>
</gene>
<evidence type="ECO:0000313" key="1">
    <source>
        <dbReference type="EMBL" id="VTJ68160.1"/>
    </source>
</evidence>
<dbReference type="EMBL" id="CABDUW010000415">
    <property type="protein sequence ID" value="VTJ68160.1"/>
    <property type="molecule type" value="Genomic_DNA"/>
</dbReference>
<dbReference type="Proteomes" id="UP000335636">
    <property type="component" value="Unassembled WGS sequence"/>
</dbReference>
<organism evidence="1 2">
    <name type="scientific">Marmota monax</name>
    <name type="common">Woodchuck</name>
    <dbReference type="NCBI Taxonomy" id="9995"/>
    <lineage>
        <taxon>Eukaryota</taxon>
        <taxon>Metazoa</taxon>
        <taxon>Chordata</taxon>
        <taxon>Craniata</taxon>
        <taxon>Vertebrata</taxon>
        <taxon>Euteleostomi</taxon>
        <taxon>Mammalia</taxon>
        <taxon>Eutheria</taxon>
        <taxon>Euarchontoglires</taxon>
        <taxon>Glires</taxon>
        <taxon>Rodentia</taxon>
        <taxon>Sciuromorpha</taxon>
        <taxon>Sciuridae</taxon>
        <taxon>Xerinae</taxon>
        <taxon>Marmotini</taxon>
        <taxon>Marmota</taxon>
    </lineage>
</organism>
<name>A0A5E4BGJ7_MARMO</name>
<proteinExistence type="predicted"/>
<feature type="non-terminal residue" evidence="1">
    <location>
        <position position="1"/>
    </location>
</feature>
<keyword evidence="2" id="KW-1185">Reference proteome</keyword>
<dbReference type="AlphaFoldDB" id="A0A5E4BGJ7"/>
<evidence type="ECO:0000313" key="2">
    <source>
        <dbReference type="Proteomes" id="UP000335636"/>
    </source>
</evidence>
<comment type="caution">
    <text evidence="1">The sequence shown here is derived from an EMBL/GenBank/DDBJ whole genome shotgun (WGS) entry which is preliminary data.</text>
</comment>
<sequence>IAMPAPLREGPYFSAILLKLKNISGPIERTPAYCRGSSFVLCLRETAHLLLDSQGLKDIRSATACVSKVMRFIACHFLL</sequence>
<protein>
    <submittedName>
        <fullName evidence="1">Uncharacterized protein</fullName>
    </submittedName>
</protein>